<keyword evidence="2" id="KW-1185">Reference proteome</keyword>
<comment type="caution">
    <text evidence="1">The sequence shown here is derived from an EMBL/GenBank/DDBJ whole genome shotgun (WGS) entry which is preliminary data.</text>
</comment>
<dbReference type="EMBL" id="JAAITS010000097">
    <property type="protein sequence ID" value="NSG87665.1"/>
    <property type="molecule type" value="Genomic_DNA"/>
</dbReference>
<reference evidence="1 2" key="1">
    <citation type="journal article" date="2020" name="Cell Host Microbe">
        <title>Functional and Genomic Variation between Human-Derived Isolates of Lachnospiraceae Reveals Inter- and Intra-Species Diversity.</title>
        <authorList>
            <person name="Sorbara M.T."/>
            <person name="Littmann E.R."/>
            <person name="Fontana E."/>
            <person name="Moody T.U."/>
            <person name="Kohout C.E."/>
            <person name="Gjonbalaj M."/>
            <person name="Eaton V."/>
            <person name="Seok R."/>
            <person name="Leiner I.M."/>
            <person name="Pamer E.G."/>
        </authorList>
    </citation>
    <scope>NUCLEOTIDE SEQUENCE [LARGE SCALE GENOMIC DNA]</scope>
    <source>
        <strain evidence="1 2">MSK.17.74</strain>
    </source>
</reference>
<dbReference type="InterPro" id="IPR022476">
    <property type="entry name" value="Spore_YabP/YqfC"/>
</dbReference>
<dbReference type="Gene3D" id="2.60.40.2000">
    <property type="match status" value="1"/>
</dbReference>
<sequence>MEEKVVNISHKLILDNRKEASVTGVKDVISFDEKEILLQTADGKLQIRGSGLHVKGLNLEKGEAALAGHVDSLVYLSKDSPRKEEPLFTRLFR</sequence>
<accession>A0ABX2HBU1</accession>
<dbReference type="RefSeq" id="WP_118581555.1">
    <property type="nucleotide sequence ID" value="NZ_JAAINN010000002.1"/>
</dbReference>
<gene>
    <name evidence="1" type="primary">yabP</name>
    <name evidence="1" type="ORF">G5B17_20235</name>
</gene>
<dbReference type="InterPro" id="IPR012504">
    <property type="entry name" value="Spore_YabP"/>
</dbReference>
<dbReference type="InterPro" id="IPR038705">
    <property type="entry name" value="YabP_sf"/>
</dbReference>
<protein>
    <submittedName>
        <fullName evidence="1">Sporulation protein YabP</fullName>
    </submittedName>
</protein>
<organism evidence="1 2">
    <name type="scientific">Blautia faecis</name>
    <dbReference type="NCBI Taxonomy" id="871665"/>
    <lineage>
        <taxon>Bacteria</taxon>
        <taxon>Bacillati</taxon>
        <taxon>Bacillota</taxon>
        <taxon>Clostridia</taxon>
        <taxon>Lachnospirales</taxon>
        <taxon>Lachnospiraceae</taxon>
        <taxon>Blautia</taxon>
    </lineage>
</organism>
<dbReference type="Pfam" id="PF07873">
    <property type="entry name" value="YabP"/>
    <property type="match status" value="1"/>
</dbReference>
<dbReference type="Proteomes" id="UP001644719">
    <property type="component" value="Unassembled WGS sequence"/>
</dbReference>
<evidence type="ECO:0000313" key="2">
    <source>
        <dbReference type="Proteomes" id="UP001644719"/>
    </source>
</evidence>
<proteinExistence type="predicted"/>
<dbReference type="PIRSF" id="PIRSF011576">
    <property type="entry name" value="YabP"/>
    <property type="match status" value="1"/>
</dbReference>
<dbReference type="NCBIfam" id="TIGR02892">
    <property type="entry name" value="spore_yabP"/>
    <property type="match status" value="1"/>
</dbReference>
<name>A0ABX2HBU1_9FIRM</name>
<dbReference type="GeneID" id="69512810"/>
<evidence type="ECO:0000313" key="1">
    <source>
        <dbReference type="EMBL" id="NSG87665.1"/>
    </source>
</evidence>